<comment type="caution">
    <text evidence="4">The sequence shown here is derived from an EMBL/GenBank/DDBJ whole genome shotgun (WGS) entry which is preliminary data.</text>
</comment>
<dbReference type="SUPFAM" id="SSF47729">
    <property type="entry name" value="IHF-like DNA-binding proteins"/>
    <property type="match status" value="1"/>
</dbReference>
<evidence type="ECO:0000259" key="3">
    <source>
        <dbReference type="Pfam" id="PF18291"/>
    </source>
</evidence>
<name>L1NB83_9PORP</name>
<dbReference type="InterPro" id="IPR041607">
    <property type="entry name" value="HU-HIG"/>
</dbReference>
<evidence type="ECO:0000313" key="4">
    <source>
        <dbReference type="EMBL" id="EKY00633.1"/>
    </source>
</evidence>
<feature type="domain" description="HU" evidence="3">
    <location>
        <begin position="2"/>
        <end position="122"/>
    </location>
</feature>
<dbReference type="EMBL" id="AMEQ01000037">
    <property type="protein sequence ID" value="EKY00633.1"/>
    <property type="molecule type" value="Genomic_DNA"/>
</dbReference>
<evidence type="ECO:0000256" key="1">
    <source>
        <dbReference type="ARBA" id="ARBA00023125"/>
    </source>
</evidence>
<dbReference type="NCBIfam" id="TIGR01201">
    <property type="entry name" value="HU_rel"/>
    <property type="match status" value="1"/>
</dbReference>
<dbReference type="InterPro" id="IPR005902">
    <property type="entry name" value="HU_DNA-bd_put"/>
</dbReference>
<proteinExistence type="predicted"/>
<dbReference type="STRING" id="1127696.HMPREF9134_01370"/>
<evidence type="ECO:0000256" key="2">
    <source>
        <dbReference type="SAM" id="MobiDB-lite"/>
    </source>
</evidence>
<protein>
    <submittedName>
        <fullName evidence="4">Putative DNA-binding protein</fullName>
    </submittedName>
</protein>
<keyword evidence="1 4" id="KW-0238">DNA-binding</keyword>
<feature type="region of interest" description="Disordered" evidence="2">
    <location>
        <begin position="117"/>
        <end position="157"/>
    </location>
</feature>
<dbReference type="PATRIC" id="fig|1127696.3.peg.1236"/>
<dbReference type="RefSeq" id="WP_005467454.1">
    <property type="nucleotide sequence ID" value="NZ_KB291032.1"/>
</dbReference>
<dbReference type="eggNOG" id="COG0776">
    <property type="taxonomic scope" value="Bacteria"/>
</dbReference>
<feature type="compositionally biased region" description="Gly residues" evidence="2">
    <location>
        <begin position="142"/>
        <end position="157"/>
    </location>
</feature>
<dbReference type="Proteomes" id="UP000010408">
    <property type="component" value="Unassembled WGS sequence"/>
</dbReference>
<organism evidence="4 5">
    <name type="scientific">Porphyromonas catoniae F0037</name>
    <dbReference type="NCBI Taxonomy" id="1127696"/>
    <lineage>
        <taxon>Bacteria</taxon>
        <taxon>Pseudomonadati</taxon>
        <taxon>Bacteroidota</taxon>
        <taxon>Bacteroidia</taxon>
        <taxon>Bacteroidales</taxon>
        <taxon>Porphyromonadaceae</taxon>
        <taxon>Porphyromonas</taxon>
    </lineage>
</organism>
<dbReference type="HOGENOM" id="CLU_112331_6_2_10"/>
<dbReference type="Pfam" id="PF18291">
    <property type="entry name" value="HU-HIG"/>
    <property type="match status" value="1"/>
</dbReference>
<dbReference type="AlphaFoldDB" id="L1NB83"/>
<gene>
    <name evidence="4" type="ORF">HMPREF9134_01370</name>
</gene>
<evidence type="ECO:0000313" key="5">
    <source>
        <dbReference type="Proteomes" id="UP000010408"/>
    </source>
</evidence>
<accession>L1NB83</accession>
<sequence>MIHFEVKSKKLNLGKRKGQTVFYAKRKHYDRVSLKEVENEIVYSTSLTHADVRAAISALSRFVLRALEEGRAVDLGELGSLRVTVPVRMVDKEEDVTLHSLRHPVVRFAPKADMRRSAQRVSIGVHNPKAKDAKPKTPQPGKPGGDSGQPGGGGVGI</sequence>
<dbReference type="InterPro" id="IPR010992">
    <property type="entry name" value="IHF-like_DNA-bd_dom_sf"/>
</dbReference>
<dbReference type="GO" id="GO:0003677">
    <property type="term" value="F:DNA binding"/>
    <property type="evidence" value="ECO:0007669"/>
    <property type="project" value="UniProtKB-KW"/>
</dbReference>
<reference evidence="4 5" key="1">
    <citation type="submission" date="2012-05" db="EMBL/GenBank/DDBJ databases">
        <authorList>
            <person name="Weinstock G."/>
            <person name="Sodergren E."/>
            <person name="Lobos E.A."/>
            <person name="Fulton L."/>
            <person name="Fulton R."/>
            <person name="Courtney L."/>
            <person name="Fronick C."/>
            <person name="O'Laughlin M."/>
            <person name="Godfrey J."/>
            <person name="Wilson R.M."/>
            <person name="Miner T."/>
            <person name="Farmer C."/>
            <person name="Delehaunty K."/>
            <person name="Cordes M."/>
            <person name="Minx P."/>
            <person name="Tomlinson C."/>
            <person name="Chen J."/>
            <person name="Wollam A."/>
            <person name="Pepin K.H."/>
            <person name="Bhonagiri V."/>
            <person name="Zhang X."/>
            <person name="Suruliraj S."/>
            <person name="Warren W."/>
            <person name="Mitreva M."/>
            <person name="Mardis E.R."/>
            <person name="Wilson R.K."/>
        </authorList>
    </citation>
    <scope>NUCLEOTIDE SEQUENCE [LARGE SCALE GENOMIC DNA]</scope>
    <source>
        <strain evidence="4 5">F0037</strain>
    </source>
</reference>